<evidence type="ECO:0000256" key="1">
    <source>
        <dbReference type="SAM" id="MobiDB-lite"/>
    </source>
</evidence>
<dbReference type="AlphaFoldDB" id="L0A566"/>
<dbReference type="KEGG" id="dpd:Deipe_2859"/>
<dbReference type="RefSeq" id="WP_015236624.1">
    <property type="nucleotide sequence ID" value="NC_019793.1"/>
</dbReference>
<evidence type="ECO:0000256" key="2">
    <source>
        <dbReference type="SAM" id="SignalP"/>
    </source>
</evidence>
<dbReference type="SUPFAM" id="SSF49503">
    <property type="entry name" value="Cupredoxins"/>
    <property type="match status" value="1"/>
</dbReference>
<gene>
    <name evidence="4" type="ordered locus">Deipe_2859</name>
</gene>
<dbReference type="OrthoDB" id="2083062at2"/>
<dbReference type="PATRIC" id="fig|937777.3.peg.2874"/>
<keyword evidence="2" id="KW-0732">Signal</keyword>
<dbReference type="Gene3D" id="1.10.760.10">
    <property type="entry name" value="Cytochrome c-like domain"/>
    <property type="match status" value="1"/>
</dbReference>
<dbReference type="Pfam" id="PF06525">
    <property type="entry name" value="SoxE"/>
    <property type="match status" value="1"/>
</dbReference>
<accession>L0A566</accession>
<evidence type="ECO:0000313" key="5">
    <source>
        <dbReference type="Proteomes" id="UP000010467"/>
    </source>
</evidence>
<dbReference type="InterPro" id="IPR036909">
    <property type="entry name" value="Cyt_c-like_dom_sf"/>
</dbReference>
<dbReference type="InterPro" id="IPR049544">
    <property type="entry name" value="SoxE-like_C"/>
</dbReference>
<feature type="region of interest" description="Disordered" evidence="1">
    <location>
        <begin position="93"/>
        <end position="120"/>
    </location>
</feature>
<dbReference type="STRING" id="937777.Deipe_2859"/>
<feature type="domain" description="Sulfocyanin-like C-terminal" evidence="3">
    <location>
        <begin position="133"/>
        <end position="253"/>
    </location>
</feature>
<evidence type="ECO:0000259" key="3">
    <source>
        <dbReference type="Pfam" id="PF06525"/>
    </source>
</evidence>
<dbReference type="SUPFAM" id="SSF46626">
    <property type="entry name" value="Cytochrome c"/>
    <property type="match status" value="1"/>
</dbReference>
<feature type="chain" id="PRO_5003939013" evidence="2">
    <location>
        <begin position="23"/>
        <end position="261"/>
    </location>
</feature>
<protein>
    <submittedName>
        <fullName evidence="4">Putative multicopper oxidase</fullName>
    </submittedName>
</protein>
<sequence>MKQGLRRNFALVLLAITTNAFAQELPAGPGRDLVQGKCQACHDLARVTSKQYDLARWTATVKRMQGYGAQVSDAEVQQIATYLATHYGPQAQAGATSQTPATATPAAPAASTAPATAPAAPAAPAAPQVVVNDAVRKTAVLTVVAGQGDANGGLNFNGAAKGEKTFTVPLGWRVELKYSNAGAMPHSVILVAGDKLPARLTPAFPGASSKVSSAGDAVQTVRFRASKAGEYLLVCGVGQHASRGQFLRFVVSPDAKEASFK</sequence>
<dbReference type="HOGENOM" id="CLU_1064446_0_0_0"/>
<dbReference type="eggNOG" id="COG4454">
    <property type="taxonomic scope" value="Bacteria"/>
</dbReference>
<dbReference type="Gene3D" id="2.60.40.420">
    <property type="entry name" value="Cupredoxins - blue copper proteins"/>
    <property type="match status" value="1"/>
</dbReference>
<dbReference type="Proteomes" id="UP000010467">
    <property type="component" value="Chromosome"/>
</dbReference>
<name>L0A566_DEIPD</name>
<organism evidence="4 5">
    <name type="scientific">Deinococcus peraridilitoris (strain DSM 19664 / LMG 22246 / CIP 109416 / KR-200)</name>
    <dbReference type="NCBI Taxonomy" id="937777"/>
    <lineage>
        <taxon>Bacteria</taxon>
        <taxon>Thermotogati</taxon>
        <taxon>Deinococcota</taxon>
        <taxon>Deinococci</taxon>
        <taxon>Deinococcales</taxon>
        <taxon>Deinococcaceae</taxon>
        <taxon>Deinococcus</taxon>
    </lineage>
</organism>
<dbReference type="EMBL" id="CP003382">
    <property type="protein sequence ID" value="AFZ68322.1"/>
    <property type="molecule type" value="Genomic_DNA"/>
</dbReference>
<reference evidence="5" key="1">
    <citation type="submission" date="2012-03" db="EMBL/GenBank/DDBJ databases">
        <title>Complete sequence of chromosome of Deinococcus peraridilitoris DSM 19664.</title>
        <authorList>
            <person name="Lucas S."/>
            <person name="Copeland A."/>
            <person name="Lapidus A."/>
            <person name="Glavina del Rio T."/>
            <person name="Dalin E."/>
            <person name="Tice H."/>
            <person name="Bruce D."/>
            <person name="Goodwin L."/>
            <person name="Pitluck S."/>
            <person name="Peters L."/>
            <person name="Mikhailova N."/>
            <person name="Lu M."/>
            <person name="Kyrpides N."/>
            <person name="Mavromatis K."/>
            <person name="Ivanova N."/>
            <person name="Brettin T."/>
            <person name="Detter J.C."/>
            <person name="Han C."/>
            <person name="Larimer F."/>
            <person name="Land M."/>
            <person name="Hauser L."/>
            <person name="Markowitz V."/>
            <person name="Cheng J.-F."/>
            <person name="Hugenholtz P."/>
            <person name="Woyke T."/>
            <person name="Wu D."/>
            <person name="Pukall R."/>
            <person name="Steenblock K."/>
            <person name="Brambilla E."/>
            <person name="Klenk H.-P."/>
            <person name="Eisen J.A."/>
        </authorList>
    </citation>
    <scope>NUCLEOTIDE SEQUENCE [LARGE SCALE GENOMIC DNA]</scope>
    <source>
        <strain evidence="5">DSM 19664 / LMG 22246 / CIP 109416 / KR-200</strain>
    </source>
</reference>
<dbReference type="eggNOG" id="COG1555">
    <property type="taxonomic scope" value="Bacteria"/>
</dbReference>
<keyword evidence="5" id="KW-1185">Reference proteome</keyword>
<dbReference type="GO" id="GO:0009055">
    <property type="term" value="F:electron transfer activity"/>
    <property type="evidence" value="ECO:0007669"/>
    <property type="project" value="InterPro"/>
</dbReference>
<dbReference type="InterPro" id="IPR008972">
    <property type="entry name" value="Cupredoxin"/>
</dbReference>
<evidence type="ECO:0000313" key="4">
    <source>
        <dbReference type="EMBL" id="AFZ68322.1"/>
    </source>
</evidence>
<proteinExistence type="predicted"/>
<feature type="signal peptide" evidence="2">
    <location>
        <begin position="1"/>
        <end position="22"/>
    </location>
</feature>
<dbReference type="GO" id="GO:0020037">
    <property type="term" value="F:heme binding"/>
    <property type="evidence" value="ECO:0007669"/>
    <property type="project" value="InterPro"/>
</dbReference>